<dbReference type="SMART" id="SM00479">
    <property type="entry name" value="EXOIII"/>
    <property type="match status" value="1"/>
</dbReference>
<evidence type="ECO:0000256" key="3">
    <source>
        <dbReference type="ARBA" id="ARBA00022722"/>
    </source>
</evidence>
<feature type="compositionally biased region" description="Low complexity" evidence="7">
    <location>
        <begin position="35"/>
        <end position="51"/>
    </location>
</feature>
<dbReference type="AlphaFoldDB" id="A0A5N5QK05"/>
<keyword evidence="5 9" id="KW-0269">Exonuclease</keyword>
<dbReference type="FunFam" id="3.30.420.10:FF:000031">
    <property type="entry name" value="RNA exonuclease 1"/>
    <property type="match status" value="1"/>
</dbReference>
<dbReference type="GO" id="GO:0004527">
    <property type="term" value="F:exonuclease activity"/>
    <property type="evidence" value="ECO:0007669"/>
    <property type="project" value="UniProtKB-KW"/>
</dbReference>
<evidence type="ECO:0000256" key="6">
    <source>
        <dbReference type="ARBA" id="ARBA00023242"/>
    </source>
</evidence>
<dbReference type="GO" id="GO:0010629">
    <property type="term" value="P:negative regulation of gene expression"/>
    <property type="evidence" value="ECO:0007669"/>
    <property type="project" value="UniProtKB-ARBA"/>
</dbReference>
<dbReference type="EMBL" id="SSOP01000077">
    <property type="protein sequence ID" value="KAB5592082.1"/>
    <property type="molecule type" value="Genomic_DNA"/>
</dbReference>
<evidence type="ECO:0000256" key="4">
    <source>
        <dbReference type="ARBA" id="ARBA00022801"/>
    </source>
</evidence>
<feature type="region of interest" description="Disordered" evidence="7">
    <location>
        <begin position="35"/>
        <end position="157"/>
    </location>
</feature>
<dbReference type="CDD" id="cd06145">
    <property type="entry name" value="REX1_like"/>
    <property type="match status" value="1"/>
</dbReference>
<feature type="region of interest" description="Disordered" evidence="7">
    <location>
        <begin position="402"/>
        <end position="433"/>
    </location>
</feature>
<dbReference type="InterPro" id="IPR013520">
    <property type="entry name" value="Ribonucl_H"/>
</dbReference>
<protein>
    <submittedName>
        <fullName evidence="9">Exonuclease domain containing protein</fullName>
    </submittedName>
</protein>
<dbReference type="Pfam" id="PF00929">
    <property type="entry name" value="RNase_T"/>
    <property type="match status" value="1"/>
</dbReference>
<dbReference type="GO" id="GO:0005634">
    <property type="term" value="C:nucleus"/>
    <property type="evidence" value="ECO:0007669"/>
    <property type="project" value="UniProtKB-SubCell"/>
</dbReference>
<evidence type="ECO:0000256" key="1">
    <source>
        <dbReference type="ARBA" id="ARBA00004123"/>
    </source>
</evidence>
<keyword evidence="10" id="KW-1185">Reference proteome</keyword>
<gene>
    <name evidence="9" type="ORF">CTheo_4464</name>
</gene>
<dbReference type="Proteomes" id="UP000383932">
    <property type="component" value="Unassembled WGS sequence"/>
</dbReference>
<evidence type="ECO:0000256" key="2">
    <source>
        <dbReference type="ARBA" id="ARBA00006357"/>
    </source>
</evidence>
<comment type="subcellular location">
    <subcellularLocation>
        <location evidence="1">Nucleus</location>
    </subcellularLocation>
</comment>
<dbReference type="InterPro" id="IPR036397">
    <property type="entry name" value="RNaseH_sf"/>
</dbReference>
<reference evidence="9 10" key="1">
    <citation type="journal article" date="2019" name="Fungal Biol. Biotechnol.">
        <title>Draft genome sequence of fastidious pathogen Ceratobasidium theobromae, which causes vascular-streak dieback in Theobroma cacao.</title>
        <authorList>
            <person name="Ali S.S."/>
            <person name="Asman A."/>
            <person name="Shao J."/>
            <person name="Firmansyah A.P."/>
            <person name="Susilo A.W."/>
            <person name="Rosmana A."/>
            <person name="McMahon P."/>
            <person name="Junaid M."/>
            <person name="Guest D."/>
            <person name="Kheng T.Y."/>
            <person name="Meinhardt L.W."/>
            <person name="Bailey B.A."/>
        </authorList>
    </citation>
    <scope>NUCLEOTIDE SEQUENCE [LARGE SCALE GENOMIC DNA]</scope>
    <source>
        <strain evidence="9 10">CT2</strain>
    </source>
</reference>
<keyword evidence="3" id="KW-0540">Nuclease</keyword>
<dbReference type="OrthoDB" id="8191639at2759"/>
<evidence type="ECO:0000313" key="9">
    <source>
        <dbReference type="EMBL" id="KAB5592082.1"/>
    </source>
</evidence>
<feature type="compositionally biased region" description="Pro residues" evidence="7">
    <location>
        <begin position="421"/>
        <end position="430"/>
    </location>
</feature>
<accession>A0A5N5QK05</accession>
<dbReference type="GO" id="GO:0003676">
    <property type="term" value="F:nucleic acid binding"/>
    <property type="evidence" value="ECO:0007669"/>
    <property type="project" value="InterPro"/>
</dbReference>
<dbReference type="InterPro" id="IPR012337">
    <property type="entry name" value="RNaseH-like_sf"/>
</dbReference>
<dbReference type="InterPro" id="IPR034922">
    <property type="entry name" value="REX1-like_exo"/>
</dbReference>
<evidence type="ECO:0000259" key="8">
    <source>
        <dbReference type="SMART" id="SM00479"/>
    </source>
</evidence>
<sequence length="610" mass="65743">MFRPAGLFKSNQCPDQHCSRNPCLFSHTPVQSVVAPAQSSQVSSDKSGSSSLRQPARPTVPPNTVAKGSTVVGVNINIPKTSRPPAPPQATTSTSARIAPSTTARTATSRSAAPAHASSVTKRPVETPTHASSSSPPPAKVPKIAPGPVRKAAPPSVASLSPSGAPILNINAANTNVPLKDRQRMATVVFETFRTLYSNIPQGHHTATLAGQHAIAQEAEIYARSQRTTYKNNGAHTITLIKKRPKPNHINHPSVGTQGTIDARKAEAEQAKNAIIKRGQLEAARLTREQLTKWGYLVTVPDGPGGSRVSDEGKETTCERCQTLFVVHAPQTPEEREELSQKCTYHWGRTYLNKVGGIREMVYKCCGSPAGAPGCVVGAHVFKDTDDPDLLHARHPYTRSSAFAVRAGRSPSPRLSGGSPSPSPPPPSSSPQPAVLDIAALDCEMIYTTAGMSIARVSVIDVSGKCVYDKLIKLDPGVEVLDYNTRFSGITSLDDAKLDLYGVRRELRKIIGPETILIGHALENDMRALRMVHMNVVDTTVLFPHPSGFPYRRALKDLAREHLGLMIQNGGETLGHSSLEDAIATLDLVKFWVQERKRRSPPRSPLRSFS</sequence>
<dbReference type="InterPro" id="IPR047021">
    <property type="entry name" value="REXO1/3/4-like"/>
</dbReference>
<evidence type="ECO:0000256" key="5">
    <source>
        <dbReference type="ARBA" id="ARBA00022839"/>
    </source>
</evidence>
<feature type="compositionally biased region" description="Low complexity" evidence="7">
    <location>
        <begin position="408"/>
        <end position="420"/>
    </location>
</feature>
<dbReference type="Gene3D" id="3.30.420.10">
    <property type="entry name" value="Ribonuclease H-like superfamily/Ribonuclease H"/>
    <property type="match status" value="1"/>
</dbReference>
<dbReference type="PANTHER" id="PTHR12801">
    <property type="entry name" value="RNA EXONUCLEASE REXO1 / RECO3 FAMILY MEMBER-RELATED"/>
    <property type="match status" value="1"/>
</dbReference>
<feature type="compositionally biased region" description="Low complexity" evidence="7">
    <location>
        <begin position="89"/>
        <end position="119"/>
    </location>
</feature>
<organism evidence="9 10">
    <name type="scientific">Ceratobasidium theobromae</name>
    <dbReference type="NCBI Taxonomy" id="1582974"/>
    <lineage>
        <taxon>Eukaryota</taxon>
        <taxon>Fungi</taxon>
        <taxon>Dikarya</taxon>
        <taxon>Basidiomycota</taxon>
        <taxon>Agaricomycotina</taxon>
        <taxon>Agaricomycetes</taxon>
        <taxon>Cantharellales</taxon>
        <taxon>Ceratobasidiaceae</taxon>
        <taxon>Ceratobasidium</taxon>
    </lineage>
</organism>
<dbReference type="PANTHER" id="PTHR12801:SF115">
    <property type="entry name" value="FI18136P1-RELATED"/>
    <property type="match status" value="1"/>
</dbReference>
<dbReference type="SUPFAM" id="SSF53098">
    <property type="entry name" value="Ribonuclease H-like"/>
    <property type="match status" value="1"/>
</dbReference>
<feature type="domain" description="Exonuclease" evidence="8">
    <location>
        <begin position="437"/>
        <end position="598"/>
    </location>
</feature>
<evidence type="ECO:0000256" key="7">
    <source>
        <dbReference type="SAM" id="MobiDB-lite"/>
    </source>
</evidence>
<comment type="caution">
    <text evidence="9">The sequence shown here is derived from an EMBL/GenBank/DDBJ whole genome shotgun (WGS) entry which is preliminary data.</text>
</comment>
<proteinExistence type="inferred from homology"/>
<feature type="compositionally biased region" description="Low complexity" evidence="7">
    <location>
        <begin position="141"/>
        <end position="157"/>
    </location>
</feature>
<comment type="similarity">
    <text evidence="2">Belongs to the REXO1/REXO3 family.</text>
</comment>
<name>A0A5N5QK05_9AGAM</name>
<keyword evidence="4" id="KW-0378">Hydrolase</keyword>
<keyword evidence="6" id="KW-0539">Nucleus</keyword>
<evidence type="ECO:0000313" key="10">
    <source>
        <dbReference type="Proteomes" id="UP000383932"/>
    </source>
</evidence>